<accession>A0A0G0MRB0</accession>
<dbReference type="Proteomes" id="UP000034799">
    <property type="component" value="Unassembled WGS sequence"/>
</dbReference>
<dbReference type="STRING" id="1619100.UT34_C0002G0175"/>
<dbReference type="GO" id="GO:0006412">
    <property type="term" value="P:translation"/>
    <property type="evidence" value="ECO:0007669"/>
    <property type="project" value="UniProtKB-UniRule"/>
</dbReference>
<dbReference type="NCBIfam" id="TIGR01066">
    <property type="entry name" value="rplM_bact"/>
    <property type="match status" value="1"/>
</dbReference>
<proteinExistence type="inferred from homology"/>
<organism evidence="5 6">
    <name type="scientific">candidate division WS6 bacterium GW2011_GWF2_39_15</name>
    <dbReference type="NCBI Taxonomy" id="1619100"/>
    <lineage>
        <taxon>Bacteria</taxon>
        <taxon>Candidatus Dojkabacteria</taxon>
    </lineage>
</organism>
<dbReference type="PIRSF" id="PIRSF002181">
    <property type="entry name" value="Ribosomal_L13"/>
    <property type="match status" value="1"/>
</dbReference>
<dbReference type="GO" id="GO:0003729">
    <property type="term" value="F:mRNA binding"/>
    <property type="evidence" value="ECO:0007669"/>
    <property type="project" value="TreeGrafter"/>
</dbReference>
<dbReference type="InterPro" id="IPR036899">
    <property type="entry name" value="Ribosomal_uL13_sf"/>
</dbReference>
<dbReference type="InterPro" id="IPR005822">
    <property type="entry name" value="Ribosomal_uL13"/>
</dbReference>
<dbReference type="GO" id="GO:0017148">
    <property type="term" value="P:negative regulation of translation"/>
    <property type="evidence" value="ECO:0007669"/>
    <property type="project" value="TreeGrafter"/>
</dbReference>
<keyword evidence="2 4" id="KW-0689">Ribosomal protein</keyword>
<dbReference type="GO" id="GO:1990904">
    <property type="term" value="C:ribonucleoprotein complex"/>
    <property type="evidence" value="ECO:0007669"/>
    <property type="project" value="UniProtKB-KW"/>
</dbReference>
<name>A0A0G0MRB0_9BACT</name>
<comment type="similarity">
    <text evidence="1 4">Belongs to the universal ribosomal protein uL13 family.</text>
</comment>
<comment type="function">
    <text evidence="4">This protein is one of the early assembly proteins of the 50S ribosomal subunit, although it is not seen to bind rRNA by itself. It is important during the early stages of 50S assembly.</text>
</comment>
<evidence type="ECO:0000256" key="3">
    <source>
        <dbReference type="ARBA" id="ARBA00023274"/>
    </source>
</evidence>
<dbReference type="AlphaFoldDB" id="A0A0G0MRB0"/>
<evidence type="ECO:0000256" key="2">
    <source>
        <dbReference type="ARBA" id="ARBA00022980"/>
    </source>
</evidence>
<sequence>MQNTKWTKKEDIKREWYIIDAKDRILGHVATKVASLLIGKGKVNQSPNMDCGDHVVIINSAHIKLTRNKEVKKMYYSHTTYPGGFKEIRFDKLLAKDPTAPIRKAIDKMLPKNKLRDGMLKRLYVYSDANHGHEAQTPKPINL</sequence>
<evidence type="ECO:0000256" key="4">
    <source>
        <dbReference type="HAMAP-Rule" id="MF_01366"/>
    </source>
</evidence>
<evidence type="ECO:0000313" key="5">
    <source>
        <dbReference type="EMBL" id="KKR05668.1"/>
    </source>
</evidence>
<dbReference type="CDD" id="cd00392">
    <property type="entry name" value="Ribosomal_L13"/>
    <property type="match status" value="1"/>
</dbReference>
<evidence type="ECO:0000313" key="6">
    <source>
        <dbReference type="Proteomes" id="UP000034799"/>
    </source>
</evidence>
<dbReference type="SUPFAM" id="SSF52161">
    <property type="entry name" value="Ribosomal protein L13"/>
    <property type="match status" value="1"/>
</dbReference>
<comment type="subunit">
    <text evidence="4">Part of the 50S ribosomal subunit.</text>
</comment>
<dbReference type="PANTHER" id="PTHR11545:SF2">
    <property type="entry name" value="LARGE RIBOSOMAL SUBUNIT PROTEIN UL13M"/>
    <property type="match status" value="1"/>
</dbReference>
<dbReference type="PANTHER" id="PTHR11545">
    <property type="entry name" value="RIBOSOMAL PROTEIN L13"/>
    <property type="match status" value="1"/>
</dbReference>
<dbReference type="GO" id="GO:0005840">
    <property type="term" value="C:ribosome"/>
    <property type="evidence" value="ECO:0007669"/>
    <property type="project" value="UniProtKB-KW"/>
</dbReference>
<dbReference type="Gene3D" id="3.90.1180.10">
    <property type="entry name" value="Ribosomal protein L13"/>
    <property type="match status" value="1"/>
</dbReference>
<evidence type="ECO:0000256" key="1">
    <source>
        <dbReference type="ARBA" id="ARBA00006227"/>
    </source>
</evidence>
<gene>
    <name evidence="4" type="primary">rplM</name>
    <name evidence="5" type="ORF">UT34_C0002G0175</name>
</gene>
<dbReference type="InterPro" id="IPR005823">
    <property type="entry name" value="Ribosomal_uL13_bac-type"/>
</dbReference>
<keyword evidence="3 4" id="KW-0687">Ribonucleoprotein</keyword>
<dbReference type="Pfam" id="PF00572">
    <property type="entry name" value="Ribosomal_L13"/>
    <property type="match status" value="1"/>
</dbReference>
<dbReference type="GO" id="GO:0003735">
    <property type="term" value="F:structural constituent of ribosome"/>
    <property type="evidence" value="ECO:0007669"/>
    <property type="project" value="InterPro"/>
</dbReference>
<protein>
    <recommendedName>
        <fullName evidence="4">Large ribosomal subunit protein uL13</fullName>
    </recommendedName>
</protein>
<dbReference type="EMBL" id="LBWK01000002">
    <property type="protein sequence ID" value="KKR05668.1"/>
    <property type="molecule type" value="Genomic_DNA"/>
</dbReference>
<reference evidence="5 6" key="1">
    <citation type="journal article" date="2015" name="Nature">
        <title>rRNA introns, odd ribosomes, and small enigmatic genomes across a large radiation of phyla.</title>
        <authorList>
            <person name="Brown C.T."/>
            <person name="Hug L.A."/>
            <person name="Thomas B.C."/>
            <person name="Sharon I."/>
            <person name="Castelle C.J."/>
            <person name="Singh A."/>
            <person name="Wilkins M.J."/>
            <person name="Williams K.H."/>
            <person name="Banfield J.F."/>
        </authorList>
    </citation>
    <scope>NUCLEOTIDE SEQUENCE [LARGE SCALE GENOMIC DNA]</scope>
</reference>
<dbReference type="HAMAP" id="MF_01366">
    <property type="entry name" value="Ribosomal_uL13"/>
    <property type="match status" value="1"/>
</dbReference>
<comment type="caution">
    <text evidence="5">The sequence shown here is derived from an EMBL/GenBank/DDBJ whole genome shotgun (WGS) entry which is preliminary data.</text>
</comment>